<protein>
    <recommendedName>
        <fullName evidence="6">Lipoprotein</fullName>
    </recommendedName>
</protein>
<dbReference type="EMBL" id="PNGT01000002">
    <property type="protein sequence ID" value="PMC52796.1"/>
    <property type="molecule type" value="Genomic_DNA"/>
</dbReference>
<keyword evidence="3" id="KW-0472">Membrane</keyword>
<feature type="lipid moiety-binding region" description="S-diacylglycerol cysteine" evidence="7">
    <location>
        <position position="21"/>
    </location>
</feature>
<evidence type="ECO:0000256" key="1">
    <source>
        <dbReference type="ARBA" id="ARBA00004635"/>
    </source>
</evidence>
<reference evidence="9 11" key="1">
    <citation type="submission" date="2017-09" db="EMBL/GenBank/DDBJ databases">
        <title>Bacterial strain isolated from the female urinary microbiota.</title>
        <authorList>
            <person name="Thomas-White K."/>
            <person name="Kumar N."/>
            <person name="Forster S."/>
            <person name="Putonti C."/>
            <person name="Lawley T."/>
            <person name="Wolfe A.J."/>
        </authorList>
    </citation>
    <scope>NUCLEOTIDE SEQUENCE [LARGE SCALE GENOMIC DNA]</scope>
    <source>
        <strain evidence="9 11">UMB0186</strain>
    </source>
</reference>
<comment type="similarity">
    <text evidence="6">Belongs to the nlpA lipoprotein family.</text>
</comment>
<dbReference type="PANTHER" id="PTHR30429:SF0">
    <property type="entry name" value="METHIONINE-BINDING LIPOPROTEIN METQ"/>
    <property type="match status" value="1"/>
</dbReference>
<dbReference type="PROSITE" id="PS51257">
    <property type="entry name" value="PROKAR_LIPOPROTEIN"/>
    <property type="match status" value="1"/>
</dbReference>
<evidence type="ECO:0000256" key="6">
    <source>
        <dbReference type="PIRNR" id="PIRNR002854"/>
    </source>
</evidence>
<dbReference type="GO" id="GO:0016020">
    <property type="term" value="C:membrane"/>
    <property type="evidence" value="ECO:0007669"/>
    <property type="project" value="UniProtKB-SubCell"/>
</dbReference>
<name>A0A2N6SFS8_9BACL</name>
<dbReference type="PANTHER" id="PTHR30429">
    <property type="entry name" value="D-METHIONINE-BINDING LIPOPROTEIN METQ"/>
    <property type="match status" value="1"/>
</dbReference>
<evidence type="ECO:0000313" key="11">
    <source>
        <dbReference type="Proteomes" id="UP000235670"/>
    </source>
</evidence>
<keyword evidence="2 8" id="KW-0732">Signal</keyword>
<dbReference type="EMBL" id="CP046313">
    <property type="protein sequence ID" value="QGS07820.1"/>
    <property type="molecule type" value="Genomic_DNA"/>
</dbReference>
<evidence type="ECO:0000256" key="5">
    <source>
        <dbReference type="ARBA" id="ARBA00023288"/>
    </source>
</evidence>
<evidence type="ECO:0000256" key="4">
    <source>
        <dbReference type="ARBA" id="ARBA00023139"/>
    </source>
</evidence>
<accession>A0A2N6SFS8</accession>
<dbReference type="Gene3D" id="3.40.190.10">
    <property type="entry name" value="Periplasmic binding protein-like II"/>
    <property type="match status" value="2"/>
</dbReference>
<dbReference type="PIRSF" id="PIRSF002854">
    <property type="entry name" value="MetQ"/>
    <property type="match status" value="1"/>
</dbReference>
<dbReference type="Pfam" id="PF03180">
    <property type="entry name" value="Lipoprotein_9"/>
    <property type="match status" value="1"/>
</dbReference>
<keyword evidence="4" id="KW-0564">Palmitate</keyword>
<keyword evidence="12" id="KW-1185">Reference proteome</keyword>
<comment type="subcellular location">
    <subcellularLocation>
        <location evidence="1">Membrane</location>
        <topology evidence="1">Lipid-anchor</topology>
    </subcellularLocation>
</comment>
<evidence type="ECO:0000256" key="7">
    <source>
        <dbReference type="PIRSR" id="PIRSR002854-1"/>
    </source>
</evidence>
<dbReference type="AlphaFoldDB" id="A0A2N6SFS8"/>
<feature type="signal peptide" evidence="8">
    <location>
        <begin position="1"/>
        <end position="25"/>
    </location>
</feature>
<gene>
    <name evidence="9" type="ORF">CJ218_02585</name>
    <name evidence="10" type="ORF">FOC50_05920</name>
</gene>
<dbReference type="GeneID" id="84802782"/>
<evidence type="ECO:0000313" key="10">
    <source>
        <dbReference type="EMBL" id="QGS07820.1"/>
    </source>
</evidence>
<evidence type="ECO:0000313" key="12">
    <source>
        <dbReference type="Proteomes" id="UP000427636"/>
    </source>
</evidence>
<proteinExistence type="inferred from homology"/>
<evidence type="ECO:0000313" key="9">
    <source>
        <dbReference type="EMBL" id="PMC52796.1"/>
    </source>
</evidence>
<evidence type="ECO:0000256" key="3">
    <source>
        <dbReference type="ARBA" id="ARBA00023136"/>
    </source>
</evidence>
<dbReference type="OrthoDB" id="9812878at2"/>
<feature type="chain" id="PRO_5014885720" description="Lipoprotein" evidence="8">
    <location>
        <begin position="26"/>
        <end position="273"/>
    </location>
</feature>
<keyword evidence="5 6" id="KW-0449">Lipoprotein</keyword>
<evidence type="ECO:0000256" key="8">
    <source>
        <dbReference type="SAM" id="SignalP"/>
    </source>
</evidence>
<evidence type="ECO:0000256" key="2">
    <source>
        <dbReference type="ARBA" id="ARBA00022729"/>
    </source>
</evidence>
<dbReference type="RefSeq" id="WP_006363691.1">
    <property type="nucleotide sequence ID" value="NZ_CP046313.1"/>
</dbReference>
<organism evidence="9 11">
    <name type="scientific">Gemella sanguinis</name>
    <dbReference type="NCBI Taxonomy" id="84135"/>
    <lineage>
        <taxon>Bacteria</taxon>
        <taxon>Bacillati</taxon>
        <taxon>Bacillota</taxon>
        <taxon>Bacilli</taxon>
        <taxon>Bacillales</taxon>
        <taxon>Gemellaceae</taxon>
        <taxon>Gemella</taxon>
    </lineage>
</organism>
<dbReference type="InterPro" id="IPR004872">
    <property type="entry name" value="Lipoprotein_NlpA"/>
</dbReference>
<reference evidence="10 12" key="2">
    <citation type="submission" date="2019-11" db="EMBL/GenBank/DDBJ databases">
        <title>FDA dAtabase for Regulatory Grade micrObial Sequences (FDA-ARGOS): Supporting development and validation of Infectious Disease Dx tests.</title>
        <authorList>
            <person name="Turner S."/>
            <person name="Byrd R."/>
            <person name="Tallon L."/>
            <person name="Sadzewicz L."/>
            <person name="Vavikolanu K."/>
            <person name="Mehta A."/>
            <person name="Aluvathingal J."/>
            <person name="Nadendla S."/>
            <person name="Myers T."/>
            <person name="Yan Y."/>
            <person name="Sichtig H."/>
        </authorList>
    </citation>
    <scope>NUCLEOTIDE SEQUENCE [LARGE SCALE GENOMIC DNA]</scope>
    <source>
        <strain evidence="10 12">FDAARGOS_742</strain>
    </source>
</reference>
<dbReference type="Proteomes" id="UP000235670">
    <property type="component" value="Unassembled WGS sequence"/>
</dbReference>
<sequence>MKKLISIFTSLLALVLVLTACSSKSDTKSEKKENVTVKVASHTAPMTDMLEMIKDDLQKEGYNLEIVKVSDNVQANVALNNKEVDANFFQHKPFMEQFNQKNGAHLVAVQPIYNATVAFYSKNIKDIKELKDGADVAIPSDPTNLARALRLLDKNKVITLKDPNSYTVTTADIKENPKNLKFTEVALLNLNEAYNEKDLVFNYPTYIAKLGLTPLKDGVLVEDQNDSTFAVSLVAREDNKDSDAVKAVKKALASEKIKNFINEKLKGHATPAF</sequence>
<dbReference type="STRING" id="84135.GCA_001052115_00523"/>
<dbReference type="SUPFAM" id="SSF53850">
    <property type="entry name" value="Periplasmic binding protein-like II"/>
    <property type="match status" value="1"/>
</dbReference>
<dbReference type="Proteomes" id="UP000427636">
    <property type="component" value="Chromosome"/>
</dbReference>